<organism evidence="1 2">
    <name type="scientific">Candidatus Tagabacteria bacterium CG10_big_fil_rev_8_21_14_0_10_40_13</name>
    <dbReference type="NCBI Taxonomy" id="1975022"/>
    <lineage>
        <taxon>Bacteria</taxon>
        <taxon>Candidatus Tagaibacteriota</taxon>
    </lineage>
</organism>
<comment type="caution">
    <text evidence="1">The sequence shown here is derived from an EMBL/GenBank/DDBJ whole genome shotgun (WGS) entry which is preliminary data.</text>
</comment>
<reference evidence="2" key="1">
    <citation type="submission" date="2017-09" db="EMBL/GenBank/DDBJ databases">
        <title>Depth-based differentiation of microbial function through sediment-hosted aquifers and enrichment of novel symbionts in the deep terrestrial subsurface.</title>
        <authorList>
            <person name="Probst A.J."/>
            <person name="Ladd B."/>
            <person name="Jarett J.K."/>
            <person name="Geller-Mcgrath D.E."/>
            <person name="Sieber C.M.K."/>
            <person name="Emerson J.B."/>
            <person name="Anantharaman K."/>
            <person name="Thomas B.C."/>
            <person name="Malmstrom R."/>
            <person name="Stieglmeier M."/>
            <person name="Klingl A."/>
            <person name="Woyke T."/>
            <person name="Ryan C.M."/>
            <person name="Banfield J.F."/>
        </authorList>
    </citation>
    <scope>NUCLEOTIDE SEQUENCE [LARGE SCALE GENOMIC DNA]</scope>
</reference>
<dbReference type="Proteomes" id="UP000230603">
    <property type="component" value="Unassembled WGS sequence"/>
</dbReference>
<evidence type="ECO:0000313" key="2">
    <source>
        <dbReference type="Proteomes" id="UP000230603"/>
    </source>
</evidence>
<dbReference type="Gene3D" id="3.90.1640.10">
    <property type="entry name" value="inorganic pyrophosphatase (n-terminal core)"/>
    <property type="match status" value="1"/>
</dbReference>
<proteinExistence type="predicted"/>
<gene>
    <name evidence="1" type="ORF">COV00_00585</name>
</gene>
<sequence length="362" mass="41527">MDEQILNKTRPIIGEAKSFAILLDKNPEEYELLSSEVLKRAISSKNLPLITLPQTQTDTEKKWSVLFKFLANQRFPRKTSLKLPKDKYGIKEVGYKEEEDNIALIITGDNGFFSKEDILLETLPPEPEVVFCFFENPSTVDNFSGLIRLPEKEKTIFITPNEQTLTEKVFQLIKILNPSVQEDGELNTILFASLLSETDNFQKNSQSVLSLATLLLKKGADQENIEKINETEKQTWSAQLLGRMLARTYTDELMKISWSFLTNRDFQKTGKKPDDTSLLYKIQNRIKHFLPPQKLYVLLWQTQEGIRALISSKEKRNSCLTPIAETLGANLQSYFFVTGPFKNFSAAEIYIKEKIKTINPIE</sequence>
<accession>A0A2M8L9K5</accession>
<dbReference type="EMBL" id="PFEP01000009">
    <property type="protein sequence ID" value="PJE73299.1"/>
    <property type="molecule type" value="Genomic_DNA"/>
</dbReference>
<evidence type="ECO:0000313" key="1">
    <source>
        <dbReference type="EMBL" id="PJE73299.1"/>
    </source>
</evidence>
<name>A0A2M8L9K5_9BACT</name>
<protein>
    <submittedName>
        <fullName evidence="1">Uncharacterized protein</fullName>
    </submittedName>
</protein>
<dbReference type="AlphaFoldDB" id="A0A2M8L9K5"/>